<dbReference type="CTD" id="78776341"/>
<comment type="caution">
    <text evidence="2">The sequence shown here is derived from an EMBL/GenBank/DDBJ whole genome shotgun (WGS) entry which is preliminary data.</text>
</comment>
<keyword evidence="1" id="KW-0732">Signal</keyword>
<dbReference type="PANTHER" id="PTHR38633:SF6">
    <property type="entry name" value="UTERINE LUMIN EXPRESSED_LOCAILIZED"/>
    <property type="match status" value="1"/>
</dbReference>
<proteinExistence type="predicted"/>
<dbReference type="KEGG" id="crq:GCK72_016501"/>
<dbReference type="RefSeq" id="XP_053580446.1">
    <property type="nucleotide sequence ID" value="XM_053731533.1"/>
</dbReference>
<dbReference type="AlphaFoldDB" id="A0A6A5G4V6"/>
<evidence type="ECO:0000256" key="1">
    <source>
        <dbReference type="SAM" id="SignalP"/>
    </source>
</evidence>
<dbReference type="GeneID" id="78776341"/>
<feature type="chain" id="PRO_5025598693" evidence="1">
    <location>
        <begin position="17"/>
        <end position="297"/>
    </location>
</feature>
<sequence>MLAFLALSVAVATVSAQYGSGPSNNPPAPNTYSSNNVYYPPVVYDSNYWDYSRERNHKQCPKLRTYVGEFPSVPDEAFYPPIIRYVKDGKKVTAMVVCDRNVKNFNVLFGRNGSETDIRFAPFLAMGNTAGITLKCDRDERRFEGLAVDLGTPDFSRKVQITQLTCLGLDKTQIGLDAQGGLISFAYGIGAMLNGLDFFAPTIGRKKREAVETPATDAPEPVTGVPTEKVAETTVVVTAVKSGSETTKVVVQTTEAPAVSSGSDTATEAATTPAPGSLAALKAAGERLGKVFGRIFH</sequence>
<dbReference type="EMBL" id="WUAV01000005">
    <property type="protein sequence ID" value="KAF1749956.1"/>
    <property type="molecule type" value="Genomic_DNA"/>
</dbReference>
<gene>
    <name evidence="2" type="ORF">GCK72_016501</name>
</gene>
<feature type="signal peptide" evidence="1">
    <location>
        <begin position="1"/>
        <end position="16"/>
    </location>
</feature>
<organism evidence="2 3">
    <name type="scientific">Caenorhabditis remanei</name>
    <name type="common">Caenorhabditis vulgaris</name>
    <dbReference type="NCBI Taxonomy" id="31234"/>
    <lineage>
        <taxon>Eukaryota</taxon>
        <taxon>Metazoa</taxon>
        <taxon>Ecdysozoa</taxon>
        <taxon>Nematoda</taxon>
        <taxon>Chromadorea</taxon>
        <taxon>Rhabditida</taxon>
        <taxon>Rhabditina</taxon>
        <taxon>Rhabditomorpha</taxon>
        <taxon>Rhabditoidea</taxon>
        <taxon>Rhabditidae</taxon>
        <taxon>Peloderinae</taxon>
        <taxon>Caenorhabditis</taxon>
    </lineage>
</organism>
<evidence type="ECO:0000313" key="2">
    <source>
        <dbReference type="EMBL" id="KAF1749956.1"/>
    </source>
</evidence>
<protein>
    <submittedName>
        <fullName evidence="2">Uncharacterized protein</fullName>
    </submittedName>
</protein>
<evidence type="ECO:0000313" key="3">
    <source>
        <dbReference type="Proteomes" id="UP000483820"/>
    </source>
</evidence>
<name>A0A6A5G4V6_CAERE</name>
<dbReference type="PANTHER" id="PTHR38633">
    <property type="entry name" value="PROTEIN CBG15573-RELATED"/>
    <property type="match status" value="1"/>
</dbReference>
<dbReference type="Proteomes" id="UP000483820">
    <property type="component" value="Chromosome V"/>
</dbReference>
<accession>A0A6A5G4V6</accession>
<reference evidence="2 3" key="1">
    <citation type="submission" date="2019-12" db="EMBL/GenBank/DDBJ databases">
        <title>Chromosome-level assembly of the Caenorhabditis remanei genome.</title>
        <authorList>
            <person name="Teterina A.A."/>
            <person name="Willis J.H."/>
            <person name="Phillips P.C."/>
        </authorList>
    </citation>
    <scope>NUCLEOTIDE SEQUENCE [LARGE SCALE GENOMIC DNA]</scope>
    <source>
        <strain evidence="2 3">PX506</strain>
        <tissue evidence="2">Whole organism</tissue>
    </source>
</reference>